<comment type="caution">
    <text evidence="4">The sequence shown here is derived from an EMBL/GenBank/DDBJ whole genome shotgun (WGS) entry which is preliminary data.</text>
</comment>
<keyword evidence="5" id="KW-1185">Reference proteome</keyword>
<sequence>MMGIREEMAQLAHYASIMKSILPYDCVIMVTDRHKYLSCEASTSIHTRIHPGDPIKPGDPLEQTMSSGQPMTKVLTKEEYGFPVKLVTWPISDEQGQVIGAIAFAQNLANNLEMQDVSQTVASSTEEVTATTQEVAANAGNLAKQLSDLKGSSQTVLQHLKKTDDILKFITGIASRTNLLGLNASIESARAGEHGRGFSVVAGEIRKMSLDSEKSVKEIKDILQTIAGEILHMVDKINHAEGLSSAQALATQQISEAMEQLATAAETIQTVSKEI</sequence>
<dbReference type="SUPFAM" id="SSF58104">
    <property type="entry name" value="Methyl-accepting chemotaxis protein (MCP) signaling domain"/>
    <property type="match status" value="1"/>
</dbReference>
<dbReference type="Pfam" id="PF00015">
    <property type="entry name" value="MCPsignal"/>
    <property type="match status" value="1"/>
</dbReference>
<dbReference type="EMBL" id="WNKU01000002">
    <property type="protein sequence ID" value="MTV48172.1"/>
    <property type="molecule type" value="Genomic_DNA"/>
</dbReference>
<dbReference type="PANTHER" id="PTHR32089:SF112">
    <property type="entry name" value="LYSOZYME-LIKE PROTEIN-RELATED"/>
    <property type="match status" value="1"/>
</dbReference>
<evidence type="ECO:0000259" key="3">
    <source>
        <dbReference type="PROSITE" id="PS50111"/>
    </source>
</evidence>
<keyword evidence="1 2" id="KW-0807">Transducer</keyword>
<accession>A0A6I3SH98</accession>
<dbReference type="PANTHER" id="PTHR32089">
    <property type="entry name" value="METHYL-ACCEPTING CHEMOTAXIS PROTEIN MCPB"/>
    <property type="match status" value="1"/>
</dbReference>
<organism evidence="4 5">
    <name type="scientific">Heliobacterium mobile</name>
    <name type="common">Heliobacillus mobilis</name>
    <dbReference type="NCBI Taxonomy" id="28064"/>
    <lineage>
        <taxon>Bacteria</taxon>
        <taxon>Bacillati</taxon>
        <taxon>Bacillota</taxon>
        <taxon>Clostridia</taxon>
        <taxon>Eubacteriales</taxon>
        <taxon>Heliobacteriaceae</taxon>
        <taxon>Heliobacterium</taxon>
    </lineage>
</organism>
<dbReference type="GO" id="GO:0016020">
    <property type="term" value="C:membrane"/>
    <property type="evidence" value="ECO:0007669"/>
    <property type="project" value="InterPro"/>
</dbReference>
<dbReference type="InterPro" id="IPR004089">
    <property type="entry name" value="MCPsignal_dom"/>
</dbReference>
<evidence type="ECO:0000313" key="5">
    <source>
        <dbReference type="Proteomes" id="UP000430670"/>
    </source>
</evidence>
<dbReference type="OrthoDB" id="3192at2"/>
<evidence type="ECO:0000313" key="4">
    <source>
        <dbReference type="EMBL" id="MTV48172.1"/>
    </source>
</evidence>
<reference evidence="4 5" key="1">
    <citation type="submission" date="2019-11" db="EMBL/GenBank/DDBJ databases">
        <title>Whole-genome sequence of a the green, strictly anaerobic photosynthetic bacterium Heliobacillus mobilis DSM 6151.</title>
        <authorList>
            <person name="Kyndt J.A."/>
            <person name="Meyer T.E."/>
        </authorList>
    </citation>
    <scope>NUCLEOTIDE SEQUENCE [LARGE SCALE GENOMIC DNA]</scope>
    <source>
        <strain evidence="4 5">DSM 6151</strain>
    </source>
</reference>
<dbReference type="AlphaFoldDB" id="A0A6I3SH98"/>
<name>A0A6I3SH98_HELMO</name>
<proteinExistence type="predicted"/>
<dbReference type="SMART" id="SM00283">
    <property type="entry name" value="MA"/>
    <property type="match status" value="1"/>
</dbReference>
<dbReference type="PROSITE" id="PS50111">
    <property type="entry name" value="CHEMOTAXIS_TRANSDUC_2"/>
    <property type="match status" value="1"/>
</dbReference>
<gene>
    <name evidence="4" type="ORF">GJ688_04135</name>
</gene>
<feature type="domain" description="Methyl-accepting transducer" evidence="3">
    <location>
        <begin position="113"/>
        <end position="275"/>
    </location>
</feature>
<dbReference type="Proteomes" id="UP000430670">
    <property type="component" value="Unassembled WGS sequence"/>
</dbReference>
<evidence type="ECO:0000256" key="1">
    <source>
        <dbReference type="ARBA" id="ARBA00023224"/>
    </source>
</evidence>
<dbReference type="GO" id="GO:0007165">
    <property type="term" value="P:signal transduction"/>
    <property type="evidence" value="ECO:0007669"/>
    <property type="project" value="UniProtKB-KW"/>
</dbReference>
<protein>
    <recommendedName>
        <fullName evidence="3">Methyl-accepting transducer domain-containing protein</fullName>
    </recommendedName>
</protein>
<evidence type="ECO:0000256" key="2">
    <source>
        <dbReference type="PROSITE-ProRule" id="PRU00284"/>
    </source>
</evidence>
<dbReference type="Gene3D" id="1.10.287.950">
    <property type="entry name" value="Methyl-accepting chemotaxis protein"/>
    <property type="match status" value="1"/>
</dbReference>